<dbReference type="EMBL" id="BAAFRS010000016">
    <property type="protein sequence ID" value="GAB1219154.1"/>
    <property type="molecule type" value="Genomic_DNA"/>
</dbReference>
<dbReference type="Gene3D" id="3.30.390.80">
    <property type="entry name" value="DNA repair protein Rad52/59/22"/>
    <property type="match status" value="1"/>
</dbReference>
<dbReference type="Proteomes" id="UP001628156">
    <property type="component" value="Unassembled WGS sequence"/>
</dbReference>
<dbReference type="PANTHER" id="PTHR31164:SF1">
    <property type="entry name" value="RAD52 MOTIF-CONTAINING PROTEIN 1"/>
    <property type="match status" value="1"/>
</dbReference>
<protein>
    <recommendedName>
        <fullName evidence="1">DM1 domain-containing protein</fullName>
    </recommendedName>
</protein>
<gene>
    <name evidence="2" type="ORF">ENUP19_0016G0002</name>
</gene>
<dbReference type="SUPFAM" id="SSF54768">
    <property type="entry name" value="dsRNA-binding domain-like"/>
    <property type="match status" value="1"/>
</dbReference>
<evidence type="ECO:0000313" key="3">
    <source>
        <dbReference type="Proteomes" id="UP001628156"/>
    </source>
</evidence>
<keyword evidence="3" id="KW-1185">Reference proteome</keyword>
<evidence type="ECO:0000259" key="1">
    <source>
        <dbReference type="Pfam" id="PF25517"/>
    </source>
</evidence>
<comment type="caution">
    <text evidence="2">The sequence shown here is derived from an EMBL/GenBank/DDBJ whole genome shotgun (WGS) entry which is preliminary data.</text>
</comment>
<dbReference type="InterPro" id="IPR040224">
    <property type="entry name" value="RDM1"/>
</dbReference>
<name>A0ABQ0D8I3_9EUKA</name>
<evidence type="ECO:0000313" key="2">
    <source>
        <dbReference type="EMBL" id="GAB1219154.1"/>
    </source>
</evidence>
<dbReference type="PANTHER" id="PTHR31164">
    <property type="entry name" value="RAD52 MOTIF-CONTAINING PROTEIN 1"/>
    <property type="match status" value="1"/>
</dbReference>
<dbReference type="InterPro" id="IPR057652">
    <property type="entry name" value="DSRM_RDM1"/>
</dbReference>
<dbReference type="InterPro" id="IPR042525">
    <property type="entry name" value="Rad52_Rad59_Rad22_sf"/>
</dbReference>
<feature type="domain" description="DM1" evidence="1">
    <location>
        <begin position="107"/>
        <end position="168"/>
    </location>
</feature>
<accession>A0ABQ0D8I3</accession>
<proteinExistence type="predicted"/>
<dbReference type="Pfam" id="PF25517">
    <property type="entry name" value="DSRM_RDM1"/>
    <property type="match status" value="1"/>
</dbReference>
<reference evidence="2 3" key="1">
    <citation type="journal article" date="2019" name="PLoS Negl. Trop. Dis.">
        <title>Whole genome sequencing of Entamoeba nuttalli reveals mammalian host-related molecular signatures and a novel octapeptide-repeat surface protein.</title>
        <authorList>
            <person name="Tanaka M."/>
            <person name="Makiuchi T."/>
            <person name="Komiyama T."/>
            <person name="Shiina T."/>
            <person name="Osaki K."/>
            <person name="Tachibana H."/>
        </authorList>
    </citation>
    <scope>NUCLEOTIDE SEQUENCE [LARGE SCALE GENOMIC DNA]</scope>
    <source>
        <strain evidence="2 3">P19-061405</strain>
    </source>
</reference>
<sequence>MQESLQDEIIPFTVPSFNNSIFIEDVDENDENEMIVLFTTFGLLYKANRLKNNPSTMHFMYFSHNAWIKCHNQLGKYFKIHSNKYELKIFNPKKLTNNQHTLRLPQMYNLCNYYIGFNAWSTEIISITCDFKDEIQSNGITKYVFQYTTITQINFIHFPNVICRGYGRSKYTGKDYNRADRTCKKFSVACSRKDMFKKLVICILVTIKDGVCEQKAVPTTIEIGKQDEDGLDQLFIQNYEEDKDEPNELNDQDFEELLKLI</sequence>
<organism evidence="2 3">
    <name type="scientific">Entamoeba nuttalli</name>
    <dbReference type="NCBI Taxonomy" id="412467"/>
    <lineage>
        <taxon>Eukaryota</taxon>
        <taxon>Amoebozoa</taxon>
        <taxon>Evosea</taxon>
        <taxon>Archamoebae</taxon>
        <taxon>Mastigamoebida</taxon>
        <taxon>Entamoebidae</taxon>
        <taxon>Entamoeba</taxon>
    </lineage>
</organism>